<evidence type="ECO:0000313" key="4">
    <source>
        <dbReference type="Proteomes" id="UP000316639"/>
    </source>
</evidence>
<organism evidence="3 4">
    <name type="scientific">Lentzea tibetensis</name>
    <dbReference type="NCBI Taxonomy" id="2591470"/>
    <lineage>
        <taxon>Bacteria</taxon>
        <taxon>Bacillati</taxon>
        <taxon>Actinomycetota</taxon>
        <taxon>Actinomycetes</taxon>
        <taxon>Pseudonocardiales</taxon>
        <taxon>Pseudonocardiaceae</taxon>
        <taxon>Lentzea</taxon>
    </lineage>
</organism>
<dbReference type="Proteomes" id="UP000316639">
    <property type="component" value="Unassembled WGS sequence"/>
</dbReference>
<keyword evidence="1" id="KW-1133">Transmembrane helix</keyword>
<evidence type="ECO:0000313" key="3">
    <source>
        <dbReference type="EMBL" id="TWP52982.1"/>
    </source>
</evidence>
<gene>
    <name evidence="3" type="ORF">FKR81_07745</name>
</gene>
<feature type="transmembrane region" description="Helical" evidence="1">
    <location>
        <begin position="12"/>
        <end position="32"/>
    </location>
</feature>
<dbReference type="InterPro" id="IPR019692">
    <property type="entry name" value="CFP-6_PH"/>
</dbReference>
<sequence>MTTFNQPKIRAVQVAGFAFLLVLAAVYLVFGINRGSTAQVWGSAAFIAFLLYGTWRTWRVAVVLTDDGIEVRNHMRDRKLKWAEIEGAELRSSSGFIARDALYLKLTDGKTVPCDVYKGSPADDEKIGQTIVEAINARSVDR</sequence>
<dbReference type="EMBL" id="VOBR01000004">
    <property type="protein sequence ID" value="TWP52982.1"/>
    <property type="molecule type" value="Genomic_DNA"/>
</dbReference>
<protein>
    <submittedName>
        <fullName evidence="3">PH domain-containing protein</fullName>
    </submittedName>
</protein>
<evidence type="ECO:0000259" key="2">
    <source>
        <dbReference type="Pfam" id="PF10756"/>
    </source>
</evidence>
<dbReference type="OrthoDB" id="3709804at2"/>
<feature type="transmembrane region" description="Helical" evidence="1">
    <location>
        <begin position="38"/>
        <end position="55"/>
    </location>
</feature>
<proteinExistence type="predicted"/>
<keyword evidence="1" id="KW-0812">Transmembrane</keyword>
<evidence type="ECO:0000256" key="1">
    <source>
        <dbReference type="SAM" id="Phobius"/>
    </source>
</evidence>
<accession>A0A563EZK6</accession>
<reference evidence="3 4" key="1">
    <citation type="submission" date="2019-07" db="EMBL/GenBank/DDBJ databases">
        <title>Lentzea xizangensis sp. nov., isolated from Qinghai-Tibetan Plateau Soils.</title>
        <authorList>
            <person name="Huang J."/>
        </authorList>
    </citation>
    <scope>NUCLEOTIDE SEQUENCE [LARGE SCALE GENOMIC DNA]</scope>
    <source>
        <strain evidence="3 4">FXJ1.1311</strain>
    </source>
</reference>
<keyword evidence="4" id="KW-1185">Reference proteome</keyword>
<dbReference type="Pfam" id="PF10756">
    <property type="entry name" value="bPH_6"/>
    <property type="match status" value="1"/>
</dbReference>
<comment type="caution">
    <text evidence="3">The sequence shown here is derived from an EMBL/GenBank/DDBJ whole genome shotgun (WGS) entry which is preliminary data.</text>
</comment>
<feature type="domain" description="Low molecular weight protein antigen 6 PH" evidence="2">
    <location>
        <begin position="59"/>
        <end position="113"/>
    </location>
</feature>
<dbReference type="RefSeq" id="WP_146350235.1">
    <property type="nucleotide sequence ID" value="NZ_VOBR01000004.1"/>
</dbReference>
<keyword evidence="1" id="KW-0472">Membrane</keyword>
<name>A0A563EZK6_9PSEU</name>
<dbReference type="AlphaFoldDB" id="A0A563EZK6"/>